<reference evidence="2" key="1">
    <citation type="submission" date="2012-09" db="EMBL/GenBank/DDBJ databases">
        <title>Genome sequencing and comparative transcriptomics of race 1 and race 4 of banana pathogen: Fusarium oxysporum f. sp. cubense.</title>
        <authorList>
            <person name="Fang X."/>
            <person name="Huang J."/>
        </authorList>
    </citation>
    <scope>NUCLEOTIDE SEQUENCE [LARGE SCALE GENOMIC DNA]</scope>
    <source>
        <strain evidence="2">race 4</strain>
    </source>
</reference>
<dbReference type="Proteomes" id="UP000016929">
    <property type="component" value="Unassembled WGS sequence"/>
</dbReference>
<accession>N1RXV2</accession>
<gene>
    <name evidence="1" type="ORF">FOC4_g10005173</name>
</gene>
<name>N1RXV2_FUSC4</name>
<keyword evidence="2" id="KW-1185">Reference proteome</keyword>
<dbReference type="EMBL" id="KB726480">
    <property type="protein sequence ID" value="EMT69072.1"/>
    <property type="molecule type" value="Genomic_DNA"/>
</dbReference>
<dbReference type="AlphaFoldDB" id="N1RXV2"/>
<evidence type="ECO:0000313" key="1">
    <source>
        <dbReference type="EMBL" id="EMT69072.1"/>
    </source>
</evidence>
<proteinExistence type="predicted"/>
<reference evidence="2" key="2">
    <citation type="journal article" date="2014" name="PLoS ONE">
        <title>Genome and Transcriptome Analysis of the Fungal Pathogen Fusarium oxysporum f. sp. cubense Causing Banana Vascular Wilt Disease.</title>
        <authorList>
            <person name="Guo L."/>
            <person name="Han L."/>
            <person name="Yang L."/>
            <person name="Zeng H."/>
            <person name="Fan D."/>
            <person name="Zhu Y."/>
            <person name="Feng Y."/>
            <person name="Wang G."/>
            <person name="Peng C."/>
            <person name="Jiang X."/>
            <person name="Zhou D."/>
            <person name="Ni P."/>
            <person name="Liang C."/>
            <person name="Liu L."/>
            <person name="Wang J."/>
            <person name="Mao C."/>
            <person name="Fang X."/>
            <person name="Peng M."/>
            <person name="Huang J."/>
        </authorList>
    </citation>
    <scope>NUCLEOTIDE SEQUENCE [LARGE SCALE GENOMIC DNA]</scope>
    <source>
        <strain evidence="2">race 4</strain>
    </source>
</reference>
<organism evidence="1 2">
    <name type="scientific">Fusarium oxysporum f. sp. cubense (strain race 4)</name>
    <name type="common">Panama disease fungus</name>
    <dbReference type="NCBI Taxonomy" id="2502994"/>
    <lineage>
        <taxon>Eukaryota</taxon>
        <taxon>Fungi</taxon>
        <taxon>Dikarya</taxon>
        <taxon>Ascomycota</taxon>
        <taxon>Pezizomycotina</taxon>
        <taxon>Sordariomycetes</taxon>
        <taxon>Hypocreomycetidae</taxon>
        <taxon>Hypocreales</taxon>
        <taxon>Nectriaceae</taxon>
        <taxon>Fusarium</taxon>
        <taxon>Fusarium oxysporum species complex</taxon>
    </lineage>
</organism>
<evidence type="ECO:0000313" key="2">
    <source>
        <dbReference type="Proteomes" id="UP000016929"/>
    </source>
</evidence>
<dbReference type="HOGENOM" id="CLU_3068683_0_0_1"/>
<sequence>MRPAGRYLDKKNSGRYRALLLNRCWGLTCRQGYFKITAEMVKPLRGRFQQNTT</sequence>
<protein>
    <submittedName>
        <fullName evidence="1">Uncharacterized protein</fullName>
    </submittedName>
</protein>